<keyword evidence="4" id="KW-1185">Reference proteome</keyword>
<evidence type="ECO:0000313" key="4">
    <source>
        <dbReference type="Proteomes" id="UP000619788"/>
    </source>
</evidence>
<feature type="domain" description="Protein-glutamine gamma-glutamyltransferase-like C-terminal" evidence="2">
    <location>
        <begin position="125"/>
        <end position="193"/>
    </location>
</feature>
<evidence type="ECO:0000313" key="3">
    <source>
        <dbReference type="EMBL" id="GIH89728.1"/>
    </source>
</evidence>
<name>A0A8J3SHD6_9ACTN</name>
<organism evidence="3 4">
    <name type="scientific">Planobispora siamensis</name>
    <dbReference type="NCBI Taxonomy" id="936338"/>
    <lineage>
        <taxon>Bacteria</taxon>
        <taxon>Bacillati</taxon>
        <taxon>Actinomycetota</taxon>
        <taxon>Actinomycetes</taxon>
        <taxon>Streptosporangiales</taxon>
        <taxon>Streptosporangiaceae</taxon>
        <taxon>Planobispora</taxon>
    </lineage>
</organism>
<accession>A0A8J3SHD6</accession>
<dbReference type="RefSeq" id="WP_239126940.1">
    <property type="nucleotide sequence ID" value="NZ_BOOJ01000005.1"/>
</dbReference>
<dbReference type="Pfam" id="PF13559">
    <property type="entry name" value="DUF4129"/>
    <property type="match status" value="1"/>
</dbReference>
<dbReference type="Proteomes" id="UP000619788">
    <property type="component" value="Unassembled WGS sequence"/>
</dbReference>
<proteinExistence type="predicted"/>
<protein>
    <recommendedName>
        <fullName evidence="2">Protein-glutamine gamma-glutamyltransferase-like C-terminal domain-containing protein</fullName>
    </recommendedName>
</protein>
<evidence type="ECO:0000256" key="1">
    <source>
        <dbReference type="SAM" id="Phobius"/>
    </source>
</evidence>
<sequence length="208" mass="22464">MIIDVPVDIARDAAREAAINELAKPIYPKESWWDRLLRSVREWIADLIDAASGLPGGWFSIVMLALLIVAVAIPVLSMARRATRSRAGTAGELFGAQARTAAEHRAAAEACAAQGRWAEAIRERLRAIARDLEDRALLDRVPGRTADELAADAGRMLPDLAGELAAAARLFDDVTYGDLPGTPEGYRSMAELDDRLRRARPVLSGGPA</sequence>
<dbReference type="EMBL" id="BOOJ01000005">
    <property type="protein sequence ID" value="GIH89728.1"/>
    <property type="molecule type" value="Genomic_DNA"/>
</dbReference>
<feature type="transmembrane region" description="Helical" evidence="1">
    <location>
        <begin position="57"/>
        <end position="76"/>
    </location>
</feature>
<keyword evidence="1" id="KW-0812">Transmembrane</keyword>
<evidence type="ECO:0000259" key="2">
    <source>
        <dbReference type="Pfam" id="PF13559"/>
    </source>
</evidence>
<reference evidence="3 4" key="1">
    <citation type="submission" date="2021-01" db="EMBL/GenBank/DDBJ databases">
        <title>Whole genome shotgun sequence of Planobispora siamensis NBRC 107568.</title>
        <authorList>
            <person name="Komaki H."/>
            <person name="Tamura T."/>
        </authorList>
    </citation>
    <scope>NUCLEOTIDE SEQUENCE [LARGE SCALE GENOMIC DNA]</scope>
    <source>
        <strain evidence="3 4">NBRC 107568</strain>
    </source>
</reference>
<gene>
    <name evidence="3" type="ORF">Psi01_03580</name>
</gene>
<dbReference type="InterPro" id="IPR025403">
    <property type="entry name" value="TgpA-like_C"/>
</dbReference>
<comment type="caution">
    <text evidence="3">The sequence shown here is derived from an EMBL/GenBank/DDBJ whole genome shotgun (WGS) entry which is preliminary data.</text>
</comment>
<dbReference type="AlphaFoldDB" id="A0A8J3SHD6"/>
<keyword evidence="1" id="KW-0472">Membrane</keyword>
<keyword evidence="1" id="KW-1133">Transmembrane helix</keyword>